<dbReference type="InterPro" id="IPR014777">
    <property type="entry name" value="4pyrrole_Mease_sub1"/>
</dbReference>
<evidence type="ECO:0000313" key="7">
    <source>
        <dbReference type="EMBL" id="SDI38314.1"/>
    </source>
</evidence>
<dbReference type="PIRSF" id="PIRSF036428">
    <property type="entry name" value="CobL"/>
    <property type="match status" value="1"/>
</dbReference>
<dbReference type="UniPathway" id="UPA00148"/>
<comment type="pathway">
    <text evidence="1">Cofactor biosynthesis; adenosylcobalamin biosynthesis.</text>
</comment>
<dbReference type="NCBIfam" id="TIGR02467">
    <property type="entry name" value="CbiE"/>
    <property type="match status" value="1"/>
</dbReference>
<dbReference type="Gene3D" id="3.40.50.150">
    <property type="entry name" value="Vaccinia Virus protein VP39"/>
    <property type="match status" value="1"/>
</dbReference>
<dbReference type="STRING" id="571298.SAMN04488026_1002145"/>
<dbReference type="SUPFAM" id="SSF53335">
    <property type="entry name" value="S-adenosyl-L-methionine-dependent methyltransferases"/>
    <property type="match status" value="1"/>
</dbReference>
<dbReference type="InterPro" id="IPR035996">
    <property type="entry name" value="4pyrrol_Methylase_sf"/>
</dbReference>
<dbReference type="RefSeq" id="WP_093148381.1">
    <property type="nucleotide sequence ID" value="NZ_FNEK01000002.1"/>
</dbReference>
<keyword evidence="4 7" id="KW-0808">Transferase</keyword>
<dbReference type="NCBIfam" id="TIGR02469">
    <property type="entry name" value="CbiT"/>
    <property type="match status" value="1"/>
</dbReference>
<dbReference type="OrthoDB" id="9787825at2"/>
<evidence type="ECO:0000313" key="8">
    <source>
        <dbReference type="Proteomes" id="UP000199382"/>
    </source>
</evidence>
<dbReference type="InterPro" id="IPR014008">
    <property type="entry name" value="Cbl_synth_MTase_CbiT"/>
</dbReference>
<dbReference type="InterPro" id="IPR000878">
    <property type="entry name" value="4pyrrol_Mease"/>
</dbReference>
<evidence type="ECO:0000256" key="1">
    <source>
        <dbReference type="ARBA" id="ARBA00004953"/>
    </source>
</evidence>
<dbReference type="PANTHER" id="PTHR43182">
    <property type="entry name" value="COBALT-PRECORRIN-6B C(15)-METHYLTRANSFERASE (DECARBOXYLATING)"/>
    <property type="match status" value="1"/>
</dbReference>
<evidence type="ECO:0000259" key="6">
    <source>
        <dbReference type="Pfam" id="PF00590"/>
    </source>
</evidence>
<organism evidence="7 8">
    <name type="scientific">Aliiruegeria lutimaris</name>
    <dbReference type="NCBI Taxonomy" id="571298"/>
    <lineage>
        <taxon>Bacteria</taxon>
        <taxon>Pseudomonadati</taxon>
        <taxon>Pseudomonadota</taxon>
        <taxon>Alphaproteobacteria</taxon>
        <taxon>Rhodobacterales</taxon>
        <taxon>Roseobacteraceae</taxon>
        <taxon>Aliiruegeria</taxon>
    </lineage>
</organism>
<dbReference type="InterPro" id="IPR029063">
    <property type="entry name" value="SAM-dependent_MTases_sf"/>
</dbReference>
<evidence type="ECO:0000256" key="2">
    <source>
        <dbReference type="ARBA" id="ARBA00022573"/>
    </source>
</evidence>
<proteinExistence type="predicted"/>
<dbReference type="InterPro" id="IPR050714">
    <property type="entry name" value="Cobalamin_biosynth_MTase"/>
</dbReference>
<keyword evidence="8" id="KW-1185">Reference proteome</keyword>
<dbReference type="InterPro" id="IPR006365">
    <property type="entry name" value="Cbl_synth_CobL"/>
</dbReference>
<keyword evidence="2" id="KW-0169">Cobalamin biosynthesis</keyword>
<dbReference type="GO" id="GO:0009236">
    <property type="term" value="P:cobalamin biosynthetic process"/>
    <property type="evidence" value="ECO:0007669"/>
    <property type="project" value="UniProtKB-UniPathway"/>
</dbReference>
<gene>
    <name evidence="7" type="ORF">SAMN04488026_1002145</name>
</gene>
<dbReference type="PANTHER" id="PTHR43182:SF1">
    <property type="entry name" value="COBALT-PRECORRIN-7 C(5)-METHYLTRANSFERASE"/>
    <property type="match status" value="1"/>
</dbReference>
<keyword evidence="3 7" id="KW-0489">Methyltransferase</keyword>
<dbReference type="GO" id="GO:0032259">
    <property type="term" value="P:methylation"/>
    <property type="evidence" value="ECO:0007669"/>
    <property type="project" value="UniProtKB-KW"/>
</dbReference>
<dbReference type="AlphaFoldDB" id="A0A1G8K4F2"/>
<evidence type="ECO:0000256" key="5">
    <source>
        <dbReference type="ARBA" id="ARBA00022691"/>
    </source>
</evidence>
<reference evidence="7 8" key="1">
    <citation type="submission" date="2016-10" db="EMBL/GenBank/DDBJ databases">
        <authorList>
            <person name="de Groot N.N."/>
        </authorList>
    </citation>
    <scope>NUCLEOTIDE SEQUENCE [LARGE SCALE GENOMIC DNA]</scope>
    <source>
        <strain evidence="7 8">DSM 25294</strain>
    </source>
</reference>
<accession>A0A1G8K4F2</accession>
<dbReference type="CDD" id="cd11644">
    <property type="entry name" value="Precorrin-6Y-MT"/>
    <property type="match status" value="1"/>
</dbReference>
<dbReference type="SUPFAM" id="SSF53790">
    <property type="entry name" value="Tetrapyrrole methylase"/>
    <property type="match status" value="1"/>
</dbReference>
<name>A0A1G8K4F2_9RHOB</name>
<sequence>MNAPWLDVIGIGEDGWEGLSPSARVRLEAAEIIIGGPRHHKLVEHLPAERVEWPSPFRELAEELDGWRGRKVAVLVTGDPLWYSAGALFLRRFGPDAVLFHPQLSAFQLAAVRMKWSLADVETLTVHGRPAEQAIPFFGHGQRLLLLTQDAGTPAKIASLLRECGLGASRLTVLGAMGGPDECRIEGTAADWSAQPPDFHLLAVECLGEQGATVPPRTGLADDLFIHDGKMTKREIRALTLSALAPRRGQMLWDIGVGCGSVAIEWMRAARDTRAVGIDTSRDRLAMAAANSVQLGAPRLDFKVGRVPEALADLPEPDAIFIGGGLSQEVAHAALDALPPHGRLVANAVTLESEAVLAALYARHGGSLIRIAVSRASPVGRMHGWKPAMPVTQWSLTK</sequence>
<dbReference type="Pfam" id="PF00590">
    <property type="entry name" value="TP_methylase"/>
    <property type="match status" value="1"/>
</dbReference>
<dbReference type="Gene3D" id="3.40.1010.10">
    <property type="entry name" value="Cobalt-precorrin-4 Transmethylase, Domain 1"/>
    <property type="match status" value="1"/>
</dbReference>
<keyword evidence="5" id="KW-0949">S-adenosyl-L-methionine</keyword>
<dbReference type="GO" id="GO:0008276">
    <property type="term" value="F:protein methyltransferase activity"/>
    <property type="evidence" value="ECO:0007669"/>
    <property type="project" value="InterPro"/>
</dbReference>
<dbReference type="EMBL" id="FNEK01000002">
    <property type="protein sequence ID" value="SDI38314.1"/>
    <property type="molecule type" value="Genomic_DNA"/>
</dbReference>
<dbReference type="InterPro" id="IPR012818">
    <property type="entry name" value="CbiE"/>
</dbReference>
<dbReference type="Proteomes" id="UP000199382">
    <property type="component" value="Unassembled WGS sequence"/>
</dbReference>
<evidence type="ECO:0000256" key="3">
    <source>
        <dbReference type="ARBA" id="ARBA00022603"/>
    </source>
</evidence>
<evidence type="ECO:0000256" key="4">
    <source>
        <dbReference type="ARBA" id="ARBA00022679"/>
    </source>
</evidence>
<protein>
    <submittedName>
        <fullName evidence="7">Precorrin-6Y C5,15-methyltransferase (Decarboxylating)</fullName>
    </submittedName>
</protein>
<feature type="domain" description="Tetrapyrrole methylase" evidence="6">
    <location>
        <begin position="8"/>
        <end position="190"/>
    </location>
</feature>